<dbReference type="Gene3D" id="3.40.50.2300">
    <property type="match status" value="1"/>
</dbReference>
<keyword evidence="2" id="KW-0902">Two-component regulatory system</keyword>
<dbReference type="GO" id="GO:0006355">
    <property type="term" value="P:regulation of DNA-templated transcription"/>
    <property type="evidence" value="ECO:0007669"/>
    <property type="project" value="TreeGrafter"/>
</dbReference>
<dbReference type="PANTHER" id="PTHR48111:SF1">
    <property type="entry name" value="TWO-COMPONENT RESPONSE REGULATOR ORR33"/>
    <property type="match status" value="1"/>
</dbReference>
<gene>
    <name evidence="8" type="ORF">H0S81_09675</name>
</gene>
<sequence length="136" mass="14956">MKGNILIVDDDTAHLSMLQTVLKSLGHTIDSAVDGEDAISGVNQTPYDLVLMDVRMANIGGMEALEKIKMFNPAIPIIIMTAYSSVDKAVEAMKLGAYDYLTKPLNFDDLKITIDRAMSHLQLTRENADLKKKISS</sequence>
<feature type="non-terminal residue" evidence="8">
    <location>
        <position position="136"/>
    </location>
</feature>
<dbReference type="AlphaFoldDB" id="A0A931CWU1"/>
<dbReference type="GO" id="GO:0032993">
    <property type="term" value="C:protein-DNA complex"/>
    <property type="evidence" value="ECO:0007669"/>
    <property type="project" value="TreeGrafter"/>
</dbReference>
<proteinExistence type="predicted"/>
<evidence type="ECO:0000256" key="2">
    <source>
        <dbReference type="ARBA" id="ARBA00023012"/>
    </source>
</evidence>
<accession>A0A931CWU1</accession>
<evidence type="ECO:0000256" key="1">
    <source>
        <dbReference type="ARBA" id="ARBA00022553"/>
    </source>
</evidence>
<dbReference type="Proteomes" id="UP000706172">
    <property type="component" value="Unassembled WGS sequence"/>
</dbReference>
<dbReference type="PROSITE" id="PS50110">
    <property type="entry name" value="RESPONSE_REGULATORY"/>
    <property type="match status" value="1"/>
</dbReference>
<dbReference type="CDD" id="cd00156">
    <property type="entry name" value="REC"/>
    <property type="match status" value="1"/>
</dbReference>
<evidence type="ECO:0000259" key="7">
    <source>
        <dbReference type="PROSITE" id="PS50110"/>
    </source>
</evidence>
<keyword evidence="4" id="KW-0238">DNA-binding</keyword>
<evidence type="ECO:0000256" key="5">
    <source>
        <dbReference type="ARBA" id="ARBA00023163"/>
    </source>
</evidence>
<feature type="domain" description="Response regulatory" evidence="7">
    <location>
        <begin position="4"/>
        <end position="118"/>
    </location>
</feature>
<dbReference type="EMBL" id="JACCQK010000609">
    <property type="protein sequence ID" value="MBG0780176.1"/>
    <property type="molecule type" value="Genomic_DNA"/>
</dbReference>
<organism evidence="8 9">
    <name type="scientific">Desulfotignum balticum</name>
    <dbReference type="NCBI Taxonomy" id="115781"/>
    <lineage>
        <taxon>Bacteria</taxon>
        <taxon>Pseudomonadati</taxon>
        <taxon>Thermodesulfobacteriota</taxon>
        <taxon>Desulfobacteria</taxon>
        <taxon>Desulfobacterales</taxon>
        <taxon>Desulfobacteraceae</taxon>
        <taxon>Desulfotignum</taxon>
    </lineage>
</organism>
<evidence type="ECO:0000313" key="9">
    <source>
        <dbReference type="Proteomes" id="UP000706172"/>
    </source>
</evidence>
<dbReference type="PANTHER" id="PTHR48111">
    <property type="entry name" value="REGULATOR OF RPOS"/>
    <property type="match status" value="1"/>
</dbReference>
<evidence type="ECO:0000256" key="4">
    <source>
        <dbReference type="ARBA" id="ARBA00023125"/>
    </source>
</evidence>
<dbReference type="InterPro" id="IPR001789">
    <property type="entry name" value="Sig_transdc_resp-reg_receiver"/>
</dbReference>
<evidence type="ECO:0000256" key="3">
    <source>
        <dbReference type="ARBA" id="ARBA00023015"/>
    </source>
</evidence>
<comment type="caution">
    <text evidence="8">The sequence shown here is derived from an EMBL/GenBank/DDBJ whole genome shotgun (WGS) entry which is preliminary data.</text>
</comment>
<feature type="modified residue" description="4-aspartylphosphate" evidence="6">
    <location>
        <position position="53"/>
    </location>
</feature>
<dbReference type="InterPro" id="IPR011006">
    <property type="entry name" value="CheY-like_superfamily"/>
</dbReference>
<protein>
    <submittedName>
        <fullName evidence="8">Sigma-54-dependent Fis family transcriptional regulator</fullName>
    </submittedName>
</protein>
<name>A0A931CWU1_9BACT</name>
<keyword evidence="1 6" id="KW-0597">Phosphoprotein</keyword>
<reference evidence="8" key="1">
    <citation type="submission" date="2020-07" db="EMBL/GenBank/DDBJ databases">
        <title>Severe corrosion of carbon steel in oil field produced water can be linked to methanogenic archaea containing a special type of NiFe hydrogenase.</title>
        <authorList>
            <person name="Lahme S."/>
            <person name="Mand J."/>
            <person name="Longwell J."/>
            <person name="Smith R."/>
            <person name="Enning D."/>
        </authorList>
    </citation>
    <scope>NUCLEOTIDE SEQUENCE</scope>
    <source>
        <strain evidence="8">MIC098Bin6</strain>
    </source>
</reference>
<dbReference type="Pfam" id="PF00072">
    <property type="entry name" value="Response_reg"/>
    <property type="match status" value="1"/>
</dbReference>
<dbReference type="GO" id="GO:0000976">
    <property type="term" value="F:transcription cis-regulatory region binding"/>
    <property type="evidence" value="ECO:0007669"/>
    <property type="project" value="TreeGrafter"/>
</dbReference>
<evidence type="ECO:0000256" key="6">
    <source>
        <dbReference type="PROSITE-ProRule" id="PRU00169"/>
    </source>
</evidence>
<dbReference type="FunFam" id="3.40.50.2300:FF:000018">
    <property type="entry name" value="DNA-binding transcriptional regulator NtrC"/>
    <property type="match status" value="1"/>
</dbReference>
<dbReference type="GO" id="GO:0005829">
    <property type="term" value="C:cytosol"/>
    <property type="evidence" value="ECO:0007669"/>
    <property type="project" value="TreeGrafter"/>
</dbReference>
<keyword evidence="5" id="KW-0804">Transcription</keyword>
<dbReference type="SUPFAM" id="SSF52172">
    <property type="entry name" value="CheY-like"/>
    <property type="match status" value="1"/>
</dbReference>
<dbReference type="SMART" id="SM00448">
    <property type="entry name" value="REC"/>
    <property type="match status" value="1"/>
</dbReference>
<dbReference type="InterPro" id="IPR039420">
    <property type="entry name" value="WalR-like"/>
</dbReference>
<evidence type="ECO:0000313" key="8">
    <source>
        <dbReference type="EMBL" id="MBG0780176.1"/>
    </source>
</evidence>
<dbReference type="GO" id="GO:0000156">
    <property type="term" value="F:phosphorelay response regulator activity"/>
    <property type="evidence" value="ECO:0007669"/>
    <property type="project" value="TreeGrafter"/>
</dbReference>
<keyword evidence="3" id="KW-0805">Transcription regulation</keyword>